<dbReference type="InterPro" id="IPR003715">
    <property type="entry name" value="Poly_export_N"/>
</dbReference>
<keyword evidence="5" id="KW-1185">Reference proteome</keyword>
<dbReference type="PANTHER" id="PTHR33619">
    <property type="entry name" value="POLYSACCHARIDE EXPORT PROTEIN GFCE-RELATED"/>
    <property type="match status" value="1"/>
</dbReference>
<dbReference type="InterPro" id="IPR019554">
    <property type="entry name" value="Soluble_ligand-bd"/>
</dbReference>
<evidence type="ECO:0000259" key="3">
    <source>
        <dbReference type="Pfam" id="PF10531"/>
    </source>
</evidence>
<name>A0ABT5MEL7_9BURK</name>
<evidence type="ECO:0000259" key="2">
    <source>
        <dbReference type="Pfam" id="PF02563"/>
    </source>
</evidence>
<comment type="caution">
    <text evidence="4">The sequence shown here is derived from an EMBL/GenBank/DDBJ whole genome shotgun (WGS) entry which is preliminary data.</text>
</comment>
<evidence type="ECO:0000256" key="1">
    <source>
        <dbReference type="ARBA" id="ARBA00022729"/>
    </source>
</evidence>
<proteinExistence type="predicted"/>
<evidence type="ECO:0000313" key="4">
    <source>
        <dbReference type="EMBL" id="MDD0814825.1"/>
    </source>
</evidence>
<dbReference type="Pfam" id="PF02563">
    <property type="entry name" value="Poly_export"/>
    <property type="match status" value="1"/>
</dbReference>
<dbReference type="Pfam" id="PF10531">
    <property type="entry name" value="SLBB"/>
    <property type="match status" value="2"/>
</dbReference>
<protein>
    <submittedName>
        <fullName evidence="4">SLBB domain-containing protein</fullName>
    </submittedName>
</protein>
<accession>A0ABT5MEL7</accession>
<dbReference type="PANTHER" id="PTHR33619:SF3">
    <property type="entry name" value="POLYSACCHARIDE EXPORT PROTEIN GFCE-RELATED"/>
    <property type="match status" value="1"/>
</dbReference>
<dbReference type="Proteomes" id="UP001528672">
    <property type="component" value="Unassembled WGS sequence"/>
</dbReference>
<dbReference type="EMBL" id="JAQSIO010000003">
    <property type="protein sequence ID" value="MDD0814825.1"/>
    <property type="molecule type" value="Genomic_DNA"/>
</dbReference>
<dbReference type="Gene3D" id="3.10.560.10">
    <property type="entry name" value="Outer membrane lipoprotein wza domain like"/>
    <property type="match status" value="2"/>
</dbReference>
<feature type="domain" description="Polysaccharide export protein N-terminal" evidence="2">
    <location>
        <begin position="38"/>
        <end position="109"/>
    </location>
</feature>
<reference evidence="4 5" key="1">
    <citation type="submission" date="2023-02" db="EMBL/GenBank/DDBJ databases">
        <title>Bacterial whole genome sequence for Curvibacter sp. HBC28.</title>
        <authorList>
            <person name="Le V."/>
            <person name="Ko S.-R."/>
            <person name="Ahn C.-Y."/>
            <person name="Oh H.-M."/>
        </authorList>
    </citation>
    <scope>NUCLEOTIDE SEQUENCE [LARGE SCALE GENOMIC DNA]</scope>
    <source>
        <strain evidence="4 5">HBC28</strain>
    </source>
</reference>
<dbReference type="InterPro" id="IPR049712">
    <property type="entry name" value="Poly_export"/>
</dbReference>
<keyword evidence="1" id="KW-0732">Signal</keyword>
<feature type="domain" description="Soluble ligand binding" evidence="3">
    <location>
        <begin position="213"/>
        <end position="262"/>
    </location>
</feature>
<dbReference type="RefSeq" id="WP_273926497.1">
    <property type="nucleotide sequence ID" value="NZ_JAQSIN010000002.1"/>
</dbReference>
<evidence type="ECO:0000313" key="5">
    <source>
        <dbReference type="Proteomes" id="UP001528672"/>
    </source>
</evidence>
<organism evidence="4 5">
    <name type="scientific">Curvibacter microcysteis</name>
    <dbReference type="NCBI Taxonomy" id="3026419"/>
    <lineage>
        <taxon>Bacteria</taxon>
        <taxon>Pseudomonadati</taxon>
        <taxon>Pseudomonadota</taxon>
        <taxon>Betaproteobacteria</taxon>
        <taxon>Burkholderiales</taxon>
        <taxon>Comamonadaceae</taxon>
        <taxon>Curvibacter</taxon>
    </lineage>
</organism>
<feature type="domain" description="Soluble ligand binding" evidence="3">
    <location>
        <begin position="116"/>
        <end position="163"/>
    </location>
</feature>
<gene>
    <name evidence="4" type="ORF">PSQ39_09315</name>
</gene>
<sequence length="287" mass="30598">MKPSLSVPAPSVEIKSADLPKASPAADSAAPVLAAGTAAIGAGDVLQVTVFGQPDMSAEVSVTEGGEVTLPLIGLIRLAGLTSSDVEKLVARRLREREFLLNPEVSVTVRQNRSQVVSVLGEVVKPGRYPIQGRFTVLDLLATAGGLTPKADTVAFLLRKGDGSASGAGAGTDPAQRIRIPIRLDRVNTPDRSSLDLVLSNDDMVYVGQQKFFYILGEVRRPGSYPMEPDLNVMRALSISGGVTERGSMNRINIHRQADAPNGRELAPRLTDSVMEGDVIYVKERIF</sequence>